<comment type="function">
    <text evidence="6">Inhibits the chaperone activity of HSP70/HSC70 by promoting substrate release. Prevents constitutive TNFRSF1A signaling. Negative regulator of PRKN translocation to damaged mitochondria.</text>
</comment>
<comment type="subcellular location">
    <subcellularLocation>
        <location evidence="1">Cytoplasm</location>
    </subcellularLocation>
</comment>
<dbReference type="GO" id="GO:0016020">
    <property type="term" value="C:membrane"/>
    <property type="evidence" value="ECO:0007669"/>
    <property type="project" value="TreeGrafter"/>
</dbReference>
<keyword evidence="5" id="KW-0143">Chaperone</keyword>
<evidence type="ECO:0000259" key="11">
    <source>
        <dbReference type="PROSITE" id="PS51035"/>
    </source>
</evidence>
<keyword evidence="2" id="KW-0488">Methylation</keyword>
<evidence type="ECO:0000256" key="2">
    <source>
        <dbReference type="ARBA" id="ARBA00022481"/>
    </source>
</evidence>
<dbReference type="EMBL" id="JAATJV010411900">
    <property type="protein sequence ID" value="MBZ3886771.1"/>
    <property type="molecule type" value="Genomic_DNA"/>
</dbReference>
<keyword evidence="13" id="KW-1185">Reference proteome</keyword>
<feature type="compositionally biased region" description="Pro residues" evidence="10">
    <location>
        <begin position="130"/>
        <end position="139"/>
    </location>
</feature>
<dbReference type="GO" id="GO:0000774">
    <property type="term" value="F:adenyl-nucleotide exchange factor activity"/>
    <property type="evidence" value="ECO:0007669"/>
    <property type="project" value="TreeGrafter"/>
</dbReference>
<evidence type="ECO:0000313" key="12">
    <source>
        <dbReference type="EMBL" id="MBZ3886771.1"/>
    </source>
</evidence>
<protein>
    <recommendedName>
        <fullName evidence="7">BAG family molecular chaperone regulator 4</fullName>
    </recommendedName>
    <alternativeName>
        <fullName evidence="8">Bcl-2-associated athanogene 4</fullName>
    </alternativeName>
    <alternativeName>
        <fullName evidence="9">Silencer of death domains</fullName>
    </alternativeName>
</protein>
<organism evidence="12 13">
    <name type="scientific">Sciurus carolinensis</name>
    <name type="common">Eastern gray squirrel</name>
    <dbReference type="NCBI Taxonomy" id="30640"/>
    <lineage>
        <taxon>Eukaryota</taxon>
        <taxon>Metazoa</taxon>
        <taxon>Chordata</taxon>
        <taxon>Craniata</taxon>
        <taxon>Vertebrata</taxon>
        <taxon>Euteleostomi</taxon>
        <taxon>Mammalia</taxon>
        <taxon>Eutheria</taxon>
        <taxon>Euarchontoglires</taxon>
        <taxon>Glires</taxon>
        <taxon>Rodentia</taxon>
        <taxon>Sciuromorpha</taxon>
        <taxon>Sciuridae</taxon>
        <taxon>Sciurinae</taxon>
        <taxon>Sciurini</taxon>
        <taxon>Sciurus</taxon>
    </lineage>
</organism>
<dbReference type="InterPro" id="IPR036533">
    <property type="entry name" value="BAG_dom_sf"/>
</dbReference>
<feature type="compositionally biased region" description="Low complexity" evidence="10">
    <location>
        <begin position="387"/>
        <end position="399"/>
    </location>
</feature>
<dbReference type="PANTHER" id="PTHR12329:SF10">
    <property type="entry name" value="BAG FAMILY MOLECULAR CHAPERONE REGULATOR 4"/>
    <property type="match status" value="1"/>
</dbReference>
<dbReference type="InterPro" id="IPR039773">
    <property type="entry name" value="BAG_chaperone_regulator"/>
</dbReference>
<evidence type="ECO:0000256" key="10">
    <source>
        <dbReference type="SAM" id="MobiDB-lite"/>
    </source>
</evidence>
<dbReference type="GO" id="GO:0005634">
    <property type="term" value="C:nucleus"/>
    <property type="evidence" value="ECO:0007669"/>
    <property type="project" value="TreeGrafter"/>
</dbReference>
<dbReference type="PROSITE" id="PS51035">
    <property type="entry name" value="BAG"/>
    <property type="match status" value="1"/>
</dbReference>
<dbReference type="SUPFAM" id="SSF63491">
    <property type="entry name" value="BAG domain"/>
    <property type="match status" value="1"/>
</dbReference>
<dbReference type="SMART" id="SM00264">
    <property type="entry name" value="BAG"/>
    <property type="match status" value="1"/>
</dbReference>
<feature type="region of interest" description="Disordered" evidence="10">
    <location>
        <begin position="359"/>
        <end position="425"/>
    </location>
</feature>
<name>A0AA41T6L2_SCICA</name>
<keyword evidence="3" id="KW-0963">Cytoplasm</keyword>
<dbReference type="PANTHER" id="PTHR12329">
    <property type="entry name" value="BCL2-ASSOCIATED ATHANOGENE"/>
    <property type="match status" value="1"/>
</dbReference>
<gene>
    <name evidence="12" type="ORF">SUZIE_189615</name>
</gene>
<evidence type="ECO:0000256" key="1">
    <source>
        <dbReference type="ARBA" id="ARBA00004496"/>
    </source>
</evidence>
<feature type="compositionally biased region" description="Polar residues" evidence="10">
    <location>
        <begin position="440"/>
        <end position="457"/>
    </location>
</feature>
<dbReference type="AlphaFoldDB" id="A0AA41T6L2"/>
<evidence type="ECO:0000256" key="8">
    <source>
        <dbReference type="ARBA" id="ARBA00078714"/>
    </source>
</evidence>
<dbReference type="GO" id="GO:0051087">
    <property type="term" value="F:protein-folding chaperone binding"/>
    <property type="evidence" value="ECO:0007669"/>
    <property type="project" value="InterPro"/>
</dbReference>
<accession>A0AA41T6L2</accession>
<dbReference type="InterPro" id="IPR003103">
    <property type="entry name" value="BAG_domain"/>
</dbReference>
<feature type="compositionally biased region" description="Pro residues" evidence="10">
    <location>
        <begin position="377"/>
        <end position="386"/>
    </location>
</feature>
<dbReference type="Gene3D" id="1.20.58.120">
    <property type="entry name" value="BAG domain"/>
    <property type="match status" value="1"/>
</dbReference>
<feature type="compositionally biased region" description="Polar residues" evidence="10">
    <location>
        <begin position="412"/>
        <end position="425"/>
    </location>
</feature>
<feature type="region of interest" description="Disordered" evidence="10">
    <location>
        <begin position="440"/>
        <end position="468"/>
    </location>
</feature>
<keyword evidence="4" id="KW-0597">Phosphoprotein</keyword>
<dbReference type="GO" id="GO:0005829">
    <property type="term" value="C:cytosol"/>
    <property type="evidence" value="ECO:0007669"/>
    <property type="project" value="TreeGrafter"/>
</dbReference>
<dbReference type="Proteomes" id="UP001166674">
    <property type="component" value="Unassembled WGS sequence"/>
</dbReference>
<reference evidence="12" key="1">
    <citation type="submission" date="2020-03" db="EMBL/GenBank/DDBJ databases">
        <title>Studies in the Genomics of Life Span.</title>
        <authorList>
            <person name="Glass D."/>
        </authorList>
    </citation>
    <scope>NUCLEOTIDE SEQUENCE</scope>
    <source>
        <strain evidence="12">SUZIE</strain>
        <tissue evidence="12">Muscle</tissue>
    </source>
</reference>
<comment type="caution">
    <text evidence="12">The sequence shown here is derived from an EMBL/GenBank/DDBJ whole genome shotgun (WGS) entry which is preliminary data.</text>
</comment>
<dbReference type="FunFam" id="1.20.58.120:FF:000001">
    <property type="entry name" value="BAG family molecular chaperone regulator 4"/>
    <property type="match status" value="1"/>
</dbReference>
<feature type="region of interest" description="Disordered" evidence="10">
    <location>
        <begin position="130"/>
        <end position="201"/>
    </location>
</feature>
<proteinExistence type="predicted"/>
<evidence type="ECO:0000256" key="7">
    <source>
        <dbReference type="ARBA" id="ARBA00071049"/>
    </source>
</evidence>
<evidence type="ECO:0000313" key="13">
    <source>
        <dbReference type="Proteomes" id="UP001166674"/>
    </source>
</evidence>
<dbReference type="GO" id="GO:0050821">
    <property type="term" value="P:protein stabilization"/>
    <property type="evidence" value="ECO:0007669"/>
    <property type="project" value="TreeGrafter"/>
</dbReference>
<sequence>MFLNPTTTSAPAFSRRGLPEAPSYYSTHFRYHVPIPRKRWGCLQFVAPFPHSEEARKKNLDWLGSRKMCPLMRLRNGLAVGGGKRFWAVEPMSALRRSGYGPSDGPSYGRYYGPGGGDVPVHLPPPLYPPLRPEPPQPPISWRVRGGGPPETTWPGEGGGGDGYYPSGGAWPEPSRAAGSHQEQPPYPGYSSNYWNSPARPRAPYPSTYPIRPDLQGQSLNSFTNGAYGPPYPPGPGANTASYSGAYYAPGYTQTSYSTEVPSTYRSPGNSPTPASRWMYPQQDCQTEAPPLRGQVPGYPASQNPGMTLPHYPYGDGNRSVQQSGPTVRPQEDAWAASPGAYGIGTRYPWPSAAPSVPPGNLYMTETTSSWPSSGSPQPPPSPPPQQSKDSSYPYSQDQGMNRHNFPCSVHQYESSGTMSNDNSDLLDSQVQYSAEPQLYGNATNEHPGNQDQSNNLPEECLSSDEGTPPSIKKIIHVLEKVQYLEQEVEEFVGKKTDKAYWLLEEMLTKELLELDSVETGGQDSVRQARKEAVCKIQAILEKLEKKGL</sequence>
<feature type="domain" description="BAG" evidence="11">
    <location>
        <begin position="471"/>
        <end position="548"/>
    </location>
</feature>
<evidence type="ECO:0000256" key="5">
    <source>
        <dbReference type="ARBA" id="ARBA00023186"/>
    </source>
</evidence>
<dbReference type="Pfam" id="PF02179">
    <property type="entry name" value="BAG"/>
    <property type="match status" value="1"/>
</dbReference>
<evidence type="ECO:0000256" key="3">
    <source>
        <dbReference type="ARBA" id="ARBA00022490"/>
    </source>
</evidence>
<evidence type="ECO:0000256" key="6">
    <source>
        <dbReference type="ARBA" id="ARBA00059955"/>
    </source>
</evidence>
<evidence type="ECO:0000256" key="9">
    <source>
        <dbReference type="ARBA" id="ARBA00080109"/>
    </source>
</evidence>
<evidence type="ECO:0000256" key="4">
    <source>
        <dbReference type="ARBA" id="ARBA00022553"/>
    </source>
</evidence>